<evidence type="ECO:0000256" key="3">
    <source>
        <dbReference type="PROSITE-ProRule" id="PRU00023"/>
    </source>
</evidence>
<accession>A0A5K3FAJ0</accession>
<feature type="compositionally biased region" description="Low complexity" evidence="5">
    <location>
        <begin position="311"/>
        <end position="322"/>
    </location>
</feature>
<evidence type="ECO:0000256" key="2">
    <source>
        <dbReference type="ARBA" id="ARBA00023043"/>
    </source>
</evidence>
<feature type="region of interest" description="Disordered" evidence="5">
    <location>
        <begin position="1456"/>
        <end position="1489"/>
    </location>
</feature>
<dbReference type="PROSITE" id="PS50088">
    <property type="entry name" value="ANK_REPEAT"/>
    <property type="match status" value="5"/>
</dbReference>
<keyword evidence="1" id="KW-0677">Repeat</keyword>
<feature type="region of interest" description="Disordered" evidence="5">
    <location>
        <begin position="781"/>
        <end position="800"/>
    </location>
</feature>
<feature type="coiled-coil region" evidence="4">
    <location>
        <begin position="810"/>
        <end position="865"/>
    </location>
</feature>
<feature type="compositionally biased region" description="Basic and acidic residues" evidence="5">
    <location>
        <begin position="557"/>
        <end position="566"/>
    </location>
</feature>
<dbReference type="PANTHER" id="PTHR24173">
    <property type="entry name" value="ANKYRIN REPEAT CONTAINING"/>
    <property type="match status" value="1"/>
</dbReference>
<feature type="region of interest" description="Disordered" evidence="5">
    <location>
        <begin position="438"/>
        <end position="517"/>
    </location>
</feature>
<keyword evidence="4" id="KW-0175">Coiled coil</keyword>
<feature type="coiled-coil region" evidence="4">
    <location>
        <begin position="1216"/>
        <end position="1243"/>
    </location>
</feature>
<name>A0A5K3FAJ0_MESCO</name>
<feature type="compositionally biased region" description="Polar residues" evidence="5">
    <location>
        <begin position="360"/>
        <end position="378"/>
    </location>
</feature>
<feature type="compositionally biased region" description="Acidic residues" evidence="5">
    <location>
        <begin position="491"/>
        <end position="504"/>
    </location>
</feature>
<evidence type="ECO:0000313" key="6">
    <source>
        <dbReference type="WBParaSite" id="MCU_006636-RH"/>
    </source>
</evidence>
<feature type="coiled-coil region" evidence="4">
    <location>
        <begin position="1407"/>
        <end position="1434"/>
    </location>
</feature>
<evidence type="ECO:0000256" key="5">
    <source>
        <dbReference type="SAM" id="MobiDB-lite"/>
    </source>
</evidence>
<reference evidence="6" key="1">
    <citation type="submission" date="2019-11" db="UniProtKB">
        <authorList>
            <consortium name="WormBaseParasite"/>
        </authorList>
    </citation>
    <scope>IDENTIFICATION</scope>
</reference>
<feature type="compositionally biased region" description="Basic residues" evidence="5">
    <location>
        <begin position="1479"/>
        <end position="1489"/>
    </location>
</feature>
<feature type="repeat" description="ANK" evidence="3">
    <location>
        <begin position="138"/>
        <end position="170"/>
    </location>
</feature>
<sequence length="1615" mass="179936">MKKFLKRLRSSSRESLHKDSETRDSDNSLFSIAIGYDVKEKELSKLQKAVWAGDLEAVQRLVMKEPMIPDKELRTPLHLACAKGDENITQCLLEFNAKVNLLDQNNQTPLMKAIKGGHFECVDLLLNYRADLTVRDKYGNSPIHQAVKYGRQNILELLLRNGVDINTHNEDGMTPIHLSTKKQDIAMLRFLIQEGAEVDCTDENGRTALMIACESGNAEIAELLISCGANIDLCDNNGQTAEEIAKSSEQTQCYQLLHSLRDSVGRVTNSGESKKAGRKLVAGEVNKQYFRGGGGGGGEDTGDEILEGVFESSETDTSSSDDAFVKHWPPLQGHGGVGRTSSIEESEVLPRHSPRELKSSKQSGASFSNFGKTSVLPTGHTASVDTALKQPLRGDSWSSDTSDVNDEFKQKKVNLAAALLAKRAKEVHKTETEVIVSPSPIHLTDNTESWESSSGDGENNAKSAVSVVDNQVTSPPRKQHQPSENVKQNVGEDDDSPWDSSEQENEFRGKNELAVNRFPPGLKAVVSSAMGQEEAALNTTSSVWDSDADDGISLTKTPDDVVRQQEDDADDPPSTLTQVSEDSEKRLSNSARKNASRGEEKSQVENSRKNIEERKSLIPEPLYVNTEWLKSVNSDRSAGSKTPLSGANRAPSSTEIPQTIPLLSDRIQTPSRRQTPEGDGTGSLVVFSPLPANRNRLATRSVTSAENINQTPSRMTPQRRQVMTASVANASQYSGPPTVNSSGVLSESTKASEARSLHHDLLQSIEALDREEETQRELGRVLLDKSGSRRHDPPAKSPLHGDLTDVFIEITHLREKLEEEMARSGRLEANHNSTKQQLIEKEAELTRLQSSFRELEVDLRRVNGELEVSRSTIDQIRAQHKDELDGWKQKLASKNRPVTSTVTSPEMWATIDASTETEADPSSETRLADRLVMRTQVELSRLRNHLLDSKFELRGMTDLFAGDLQRLALMLKELSRQQANQKFSDLVKENQKLAEIKTTLELKINENSREYEEQLQILQNRLLSVQTIKDEKAQLLKANQNLRFELDTQTSTAKSTEASLKRAEMELKMRQEAMRQLESELDTARRERSESERLLVEAKEREKSSSQWISLLFKNLKSVEEASRGVGEHLAAEISKCHSNSQMPSAVDFVKMSELLRVLESVQDAAKHCLNEAKSACYLEASCEPAGDEQAPPPCTRAFLPCENTPTTEKYLIERIAVLTEELHKATELVNQQKAQIDRLNTLGTCAIKQDAVTTTGYSSDVDDACVQTPQKVLTARKTSPIGSFENVLKGRHFASSLSVSSPLPMDLEQPIRKLAWVNKNDNAETVNGNFASPDTSYTKEVTFAELQSENEHLRRQLVKTRSANKKHCCNGGRGQDIRDVEPLQSNNRQPACYCHAKFQDTEGDTVEKLQRRVMELECEKNHILVEKRLLEENSRAEHRLAGKLLSQLNLRLRRGSLSSRKRDSSKSSDDSGDSCQLRSRRRRRKCRKSMRRMVPGNTNVRCAPSDANGMTSEEHFTVACVKDPRPVTHSCFTDLVPTRELVNQQKTQIDRLNSLGNCVAAPARIPTATSLMLQKAKLSLQAVERELASREMLPPPPDVTSPDYLEYLKRKYLL</sequence>
<dbReference type="PANTHER" id="PTHR24173:SF83">
    <property type="entry name" value="SOCS BOX DOMAIN-CONTAINING PROTEIN"/>
    <property type="match status" value="1"/>
</dbReference>
<feature type="compositionally biased region" description="Polar residues" evidence="5">
    <location>
        <begin position="444"/>
        <end position="488"/>
    </location>
</feature>
<dbReference type="Pfam" id="PF00023">
    <property type="entry name" value="Ank"/>
    <property type="match status" value="1"/>
</dbReference>
<dbReference type="InterPro" id="IPR002110">
    <property type="entry name" value="Ankyrin_rpt"/>
</dbReference>
<feature type="repeat" description="ANK" evidence="3">
    <location>
        <begin position="105"/>
        <end position="137"/>
    </location>
</feature>
<dbReference type="WBParaSite" id="MCU_006636-RH">
    <property type="protein sequence ID" value="MCU_006636-RH"/>
    <property type="gene ID" value="MCU_006636"/>
</dbReference>
<feature type="region of interest" description="Disordered" evidence="5">
    <location>
        <begin position="634"/>
        <end position="687"/>
    </location>
</feature>
<feature type="compositionally biased region" description="Basic and acidic residues" evidence="5">
    <location>
        <begin position="781"/>
        <end position="794"/>
    </location>
</feature>
<evidence type="ECO:0000256" key="1">
    <source>
        <dbReference type="ARBA" id="ARBA00022737"/>
    </source>
</evidence>
<dbReference type="SUPFAM" id="SSF48403">
    <property type="entry name" value="Ankyrin repeat"/>
    <property type="match status" value="1"/>
</dbReference>
<feature type="coiled-coil region" evidence="4">
    <location>
        <begin position="976"/>
        <end position="1101"/>
    </location>
</feature>
<dbReference type="SMART" id="SM00248">
    <property type="entry name" value="ANK"/>
    <property type="match status" value="5"/>
</dbReference>
<feature type="repeat" description="ANK" evidence="3">
    <location>
        <begin position="72"/>
        <end position="104"/>
    </location>
</feature>
<feature type="compositionally biased region" description="Basic and acidic residues" evidence="5">
    <location>
        <begin position="348"/>
        <end position="359"/>
    </location>
</feature>
<feature type="region of interest" description="Disordered" evidence="5">
    <location>
        <begin position="531"/>
        <end position="613"/>
    </location>
</feature>
<feature type="region of interest" description="Disordered" evidence="5">
    <location>
        <begin position="311"/>
        <end position="378"/>
    </location>
</feature>
<feature type="repeat" description="ANK" evidence="3">
    <location>
        <begin position="204"/>
        <end position="236"/>
    </location>
</feature>
<evidence type="ECO:0000256" key="4">
    <source>
        <dbReference type="SAM" id="Coils"/>
    </source>
</evidence>
<feature type="region of interest" description="Disordered" evidence="5">
    <location>
        <begin position="729"/>
        <end position="752"/>
    </location>
</feature>
<dbReference type="PROSITE" id="PS50297">
    <property type="entry name" value="ANK_REP_REGION"/>
    <property type="match status" value="5"/>
</dbReference>
<dbReference type="InterPro" id="IPR036770">
    <property type="entry name" value="Ankyrin_rpt-contain_sf"/>
</dbReference>
<dbReference type="Gene3D" id="1.25.40.20">
    <property type="entry name" value="Ankyrin repeat-containing domain"/>
    <property type="match status" value="1"/>
</dbReference>
<keyword evidence="2 3" id="KW-0040">ANK repeat</keyword>
<feature type="compositionally biased region" description="Polar residues" evidence="5">
    <location>
        <begin position="634"/>
        <end position="657"/>
    </location>
</feature>
<proteinExistence type="predicted"/>
<dbReference type="Pfam" id="PF12796">
    <property type="entry name" value="Ank_2"/>
    <property type="match status" value="2"/>
</dbReference>
<protein>
    <submittedName>
        <fullName evidence="6">ANK_REP_REGION domain-containing protein</fullName>
    </submittedName>
</protein>
<feature type="compositionally biased region" description="Polar residues" evidence="5">
    <location>
        <begin position="729"/>
        <end position="749"/>
    </location>
</feature>
<feature type="compositionally biased region" description="Basic and acidic residues" evidence="5">
    <location>
        <begin position="1461"/>
        <end position="1470"/>
    </location>
</feature>
<feature type="compositionally biased region" description="Basic and acidic residues" evidence="5">
    <location>
        <begin position="596"/>
        <end position="613"/>
    </location>
</feature>
<feature type="repeat" description="ANK" evidence="3">
    <location>
        <begin position="171"/>
        <end position="203"/>
    </location>
</feature>
<organism evidence="6">
    <name type="scientific">Mesocestoides corti</name>
    <name type="common">Flatworm</name>
    <dbReference type="NCBI Taxonomy" id="53468"/>
    <lineage>
        <taxon>Eukaryota</taxon>
        <taxon>Metazoa</taxon>
        <taxon>Spiralia</taxon>
        <taxon>Lophotrochozoa</taxon>
        <taxon>Platyhelminthes</taxon>
        <taxon>Cestoda</taxon>
        <taxon>Eucestoda</taxon>
        <taxon>Cyclophyllidea</taxon>
        <taxon>Mesocestoididae</taxon>
        <taxon>Mesocestoides</taxon>
    </lineage>
</organism>